<dbReference type="Pfam" id="PF07645">
    <property type="entry name" value="EGF_CA"/>
    <property type="match status" value="6"/>
</dbReference>
<keyword evidence="13" id="KW-0106">Calcium</keyword>
<evidence type="ECO:0000313" key="29">
    <source>
        <dbReference type="EMBL" id="CAG5857656.1"/>
    </source>
</evidence>
<evidence type="ECO:0000256" key="2">
    <source>
        <dbReference type="ARBA" id="ARBA00004479"/>
    </source>
</evidence>
<dbReference type="PROSITE" id="PS50025">
    <property type="entry name" value="LAM_G_DOMAIN"/>
    <property type="match status" value="4"/>
</dbReference>
<feature type="disulfide bond" evidence="23">
    <location>
        <begin position="127"/>
        <end position="144"/>
    </location>
</feature>
<keyword evidence="10" id="KW-0812">Transmembrane</keyword>
<evidence type="ECO:0000259" key="28">
    <source>
        <dbReference type="PROSITE" id="PS50998"/>
    </source>
</evidence>
<dbReference type="InterPro" id="IPR000742">
    <property type="entry name" value="EGF"/>
</dbReference>
<evidence type="ECO:0000313" key="30">
    <source>
        <dbReference type="Proteomes" id="UP000677803"/>
    </source>
</evidence>
<feature type="domain" description="EGF-like" evidence="27">
    <location>
        <begin position="200"/>
        <end position="238"/>
    </location>
</feature>
<dbReference type="CDD" id="cd00054">
    <property type="entry name" value="EGF_CA"/>
    <property type="match status" value="8"/>
</dbReference>
<dbReference type="SUPFAM" id="SSF57184">
    <property type="entry name" value="Growth factor receptor domain"/>
    <property type="match status" value="1"/>
</dbReference>
<evidence type="ECO:0000256" key="6">
    <source>
        <dbReference type="ARBA" id="ARBA00022479"/>
    </source>
</evidence>
<evidence type="ECO:0000256" key="15">
    <source>
        <dbReference type="ARBA" id="ARBA00022989"/>
    </source>
</evidence>
<dbReference type="FunFam" id="2.10.25.10:FF:000631">
    <property type="entry name" value="Vitamin K-dependent protein S"/>
    <property type="match status" value="1"/>
</dbReference>
<dbReference type="PROSITE" id="PS50998">
    <property type="entry name" value="GLA_2"/>
    <property type="match status" value="2"/>
</dbReference>
<dbReference type="PRINTS" id="PR01983">
    <property type="entry name" value="NOTCH"/>
</dbReference>
<feature type="domain" description="EGF-like" evidence="27">
    <location>
        <begin position="118"/>
        <end position="156"/>
    </location>
</feature>
<dbReference type="InterPro" id="IPR017857">
    <property type="entry name" value="Coagulation_fac-like_Gla_dom"/>
</dbReference>
<feature type="domain" description="Gla" evidence="28">
    <location>
        <begin position="42"/>
        <end position="88"/>
    </location>
</feature>
<feature type="domain" description="Laminin G" evidence="26">
    <location>
        <begin position="303"/>
        <end position="474"/>
    </location>
</feature>
<evidence type="ECO:0000256" key="14">
    <source>
        <dbReference type="ARBA" id="ARBA00022976"/>
    </source>
</evidence>
<dbReference type="GO" id="GO:0031017">
    <property type="term" value="P:exocrine pancreas development"/>
    <property type="evidence" value="ECO:0007669"/>
    <property type="project" value="UniProtKB-ARBA"/>
</dbReference>
<evidence type="ECO:0000256" key="21">
    <source>
        <dbReference type="ARBA" id="ARBA00023278"/>
    </source>
</evidence>
<evidence type="ECO:0000256" key="16">
    <source>
        <dbReference type="ARBA" id="ARBA00023084"/>
    </source>
</evidence>
<feature type="disulfide bond" evidence="23">
    <location>
        <begin position="902"/>
        <end position="911"/>
    </location>
</feature>
<dbReference type="InterPro" id="IPR000152">
    <property type="entry name" value="EGF-type_Asp/Asn_hydroxyl_site"/>
</dbReference>
<dbReference type="FunFam" id="4.10.740.10:FF:000001">
    <property type="entry name" value="vitamin K-dependent protein S"/>
    <property type="match status" value="2"/>
</dbReference>
<evidence type="ECO:0000256" key="17">
    <source>
        <dbReference type="ARBA" id="ARBA00023136"/>
    </source>
</evidence>
<evidence type="ECO:0000256" key="23">
    <source>
        <dbReference type="PROSITE-ProRule" id="PRU00076"/>
    </source>
</evidence>
<dbReference type="InterPro" id="IPR051145">
    <property type="entry name" value="GAS-SHBG-PROS"/>
</dbReference>
<feature type="disulfide bond" evidence="24">
    <location>
        <begin position="1379"/>
        <end position="1406"/>
    </location>
</feature>
<evidence type="ECO:0000256" key="18">
    <source>
        <dbReference type="ARBA" id="ARBA00023145"/>
    </source>
</evidence>
<dbReference type="Gene3D" id="4.10.740.10">
    <property type="entry name" value="Coagulation Factor IX"/>
    <property type="match status" value="2"/>
</dbReference>
<keyword evidence="18" id="KW-0865">Zymogen</keyword>
<dbReference type="InterPro" id="IPR001881">
    <property type="entry name" value="EGF-like_Ca-bd_dom"/>
</dbReference>
<feature type="region of interest" description="Disordered" evidence="25">
    <location>
        <begin position="729"/>
        <end position="769"/>
    </location>
</feature>
<name>A0A8S4AFA0_9TELE</name>
<evidence type="ECO:0000256" key="20">
    <source>
        <dbReference type="ARBA" id="ARBA00023180"/>
    </source>
</evidence>
<evidence type="ECO:0000259" key="26">
    <source>
        <dbReference type="PROSITE" id="PS50025"/>
    </source>
</evidence>
<feature type="domain" description="Laminin G" evidence="26">
    <location>
        <begin position="1234"/>
        <end position="1406"/>
    </location>
</feature>
<dbReference type="FunFam" id="2.10.25.10:FF:000240">
    <property type="entry name" value="Vitamin K-dependent protein S"/>
    <property type="match status" value="2"/>
</dbReference>
<keyword evidence="30" id="KW-1185">Reference proteome</keyword>
<dbReference type="PROSITE" id="PS00011">
    <property type="entry name" value="GLA_1"/>
    <property type="match status" value="2"/>
</dbReference>
<dbReference type="GO" id="GO:0007219">
    <property type="term" value="P:Notch signaling pathway"/>
    <property type="evidence" value="ECO:0007669"/>
    <property type="project" value="UniProtKB-KW"/>
</dbReference>
<feature type="domain" description="Laminin G" evidence="26">
    <location>
        <begin position="1050"/>
        <end position="1227"/>
    </location>
</feature>
<dbReference type="InterPro" id="IPR035972">
    <property type="entry name" value="GLA-like_dom_SF"/>
</dbReference>
<dbReference type="InterPro" id="IPR013320">
    <property type="entry name" value="ConA-like_dom_sf"/>
</dbReference>
<dbReference type="SUPFAM" id="SSF57630">
    <property type="entry name" value="GLA-domain"/>
    <property type="match status" value="2"/>
</dbReference>
<dbReference type="InterPro" id="IPR009030">
    <property type="entry name" value="Growth_fac_rcpt_cys_sf"/>
</dbReference>
<keyword evidence="16" id="KW-0094">Blood coagulation</keyword>
<evidence type="ECO:0000256" key="11">
    <source>
        <dbReference type="ARBA" id="ARBA00022696"/>
    </source>
</evidence>
<dbReference type="SMART" id="SM00282">
    <property type="entry name" value="LamG"/>
    <property type="match status" value="4"/>
</dbReference>
<comment type="function">
    <text evidence="1">Anticoagulant plasma protein; it is a cofactor to activated protein C in the degradation of coagulation factors Va and VIIIa. It helps to prevent coagulation and stimulating fibrinolysis.</text>
</comment>
<dbReference type="Pfam" id="PF02210">
    <property type="entry name" value="Laminin_G_2"/>
    <property type="match status" value="1"/>
</dbReference>
<dbReference type="PANTHER" id="PTHR24040:SF0">
    <property type="entry name" value="VITAMIN K-DEPENDENT PROTEIN S"/>
    <property type="match status" value="1"/>
</dbReference>
<dbReference type="InterPro" id="IPR000294">
    <property type="entry name" value="GLA_domain"/>
</dbReference>
<dbReference type="SUPFAM" id="SSF49899">
    <property type="entry name" value="Concanavalin A-like lectins/glucanases"/>
    <property type="match status" value="4"/>
</dbReference>
<evidence type="ECO:0000256" key="9">
    <source>
        <dbReference type="ARBA" id="ARBA00022685"/>
    </source>
</evidence>
<keyword evidence="8 23" id="KW-0245">EGF-like domain</keyword>
<feature type="domain" description="Laminin G" evidence="26">
    <location>
        <begin position="481"/>
        <end position="677"/>
    </location>
</feature>
<feature type="domain" description="EGF-like" evidence="27">
    <location>
        <begin position="874"/>
        <end position="912"/>
    </location>
</feature>
<keyword evidence="20" id="KW-0325">Glycoprotein</keyword>
<reference evidence="29" key="1">
    <citation type="submission" date="2021-05" db="EMBL/GenBank/DDBJ databases">
        <authorList>
            <person name="Tigano A."/>
        </authorList>
    </citation>
    <scope>NUCLEOTIDE SEQUENCE</scope>
</reference>
<comment type="caution">
    <text evidence="29">The sequence shown here is derived from an EMBL/GenBank/DDBJ whole genome shotgun (WGS) entry which is preliminary data.</text>
</comment>
<dbReference type="PROSITE" id="PS01187">
    <property type="entry name" value="EGF_CA"/>
    <property type="match status" value="4"/>
</dbReference>
<evidence type="ECO:0000256" key="13">
    <source>
        <dbReference type="ARBA" id="ARBA00022837"/>
    </source>
</evidence>
<keyword evidence="5" id="KW-0217">Developmental protein</keyword>
<evidence type="ECO:0000256" key="25">
    <source>
        <dbReference type="SAM" id="MobiDB-lite"/>
    </source>
</evidence>
<evidence type="ECO:0000256" key="10">
    <source>
        <dbReference type="ARBA" id="ARBA00022692"/>
    </source>
</evidence>
<evidence type="ECO:0000256" key="24">
    <source>
        <dbReference type="PROSITE-ProRule" id="PRU00122"/>
    </source>
</evidence>
<keyword evidence="17" id="KW-0472">Membrane</keyword>
<dbReference type="FunFam" id="2.10.25.10:FF:000146">
    <property type="entry name" value="Putative neurogenic locus notch"/>
    <property type="match status" value="1"/>
</dbReference>
<evidence type="ECO:0000256" key="8">
    <source>
        <dbReference type="ARBA" id="ARBA00022536"/>
    </source>
</evidence>
<dbReference type="GO" id="GO:0005576">
    <property type="term" value="C:extracellular region"/>
    <property type="evidence" value="ECO:0007669"/>
    <property type="project" value="UniProtKB-SubCell"/>
</dbReference>
<dbReference type="GO" id="GO:0005509">
    <property type="term" value="F:calcium ion binding"/>
    <property type="evidence" value="ECO:0007669"/>
    <property type="project" value="InterPro"/>
</dbReference>
<evidence type="ECO:0000256" key="22">
    <source>
        <dbReference type="ARBA" id="ARBA00023281"/>
    </source>
</evidence>
<dbReference type="PROSITE" id="PS50026">
    <property type="entry name" value="EGF_3"/>
    <property type="match status" value="4"/>
</dbReference>
<comment type="subcellular location">
    <subcellularLocation>
        <location evidence="2">Membrane</location>
        <topology evidence="2">Single-pass type I membrane protein</topology>
    </subcellularLocation>
    <subcellularLocation>
        <location evidence="3">Secreted</location>
    </subcellularLocation>
</comment>
<dbReference type="Proteomes" id="UP000677803">
    <property type="component" value="Unassembled WGS sequence"/>
</dbReference>
<dbReference type="PROSITE" id="PS00010">
    <property type="entry name" value="ASX_HYDROXYL"/>
    <property type="match status" value="6"/>
</dbReference>
<evidence type="ECO:0000256" key="5">
    <source>
        <dbReference type="ARBA" id="ARBA00022473"/>
    </source>
</evidence>
<keyword evidence="11" id="KW-0356">Hemostasis</keyword>
<keyword evidence="7" id="KW-0964">Secreted</keyword>
<comment type="caution">
    <text evidence="23">Lacks conserved residue(s) required for the propagation of feature annotation.</text>
</comment>
<dbReference type="InterPro" id="IPR049883">
    <property type="entry name" value="NOTCH1_EGF-like"/>
</dbReference>
<organism evidence="29 30">
    <name type="scientific">Menidia menidia</name>
    <name type="common">Atlantic silverside</name>
    <dbReference type="NCBI Taxonomy" id="238744"/>
    <lineage>
        <taxon>Eukaryota</taxon>
        <taxon>Metazoa</taxon>
        <taxon>Chordata</taxon>
        <taxon>Craniata</taxon>
        <taxon>Vertebrata</taxon>
        <taxon>Euteleostomi</taxon>
        <taxon>Actinopterygii</taxon>
        <taxon>Neopterygii</taxon>
        <taxon>Teleostei</taxon>
        <taxon>Neoteleostei</taxon>
        <taxon>Acanthomorphata</taxon>
        <taxon>Ovalentaria</taxon>
        <taxon>Atherinomorphae</taxon>
        <taxon>Atheriniformes</taxon>
        <taxon>Atherinopsidae</taxon>
        <taxon>Menidiinae</taxon>
        <taxon>Menidia</taxon>
    </lineage>
</organism>
<dbReference type="OrthoDB" id="4062651at2759"/>
<evidence type="ECO:0000256" key="4">
    <source>
        <dbReference type="ARBA" id="ARBA00017875"/>
    </source>
</evidence>
<dbReference type="SUPFAM" id="SSF57196">
    <property type="entry name" value="EGF/Laminin"/>
    <property type="match status" value="4"/>
</dbReference>
<evidence type="ECO:0000256" key="1">
    <source>
        <dbReference type="ARBA" id="ARBA00002240"/>
    </source>
</evidence>
<evidence type="ECO:0000256" key="19">
    <source>
        <dbReference type="ARBA" id="ARBA00023157"/>
    </source>
</evidence>
<dbReference type="SMART" id="SM00069">
    <property type="entry name" value="GLA"/>
    <property type="match status" value="2"/>
</dbReference>
<dbReference type="InterPro" id="IPR018097">
    <property type="entry name" value="EGF_Ca-bd_CS"/>
</dbReference>
<dbReference type="FunFam" id="2.10.25.10:FF:000119">
    <property type="entry name" value="vitamin K-dependent protein S"/>
    <property type="match status" value="2"/>
</dbReference>
<protein>
    <recommendedName>
        <fullName evidence="4">Vitamin K-dependent protein S</fullName>
    </recommendedName>
</protein>
<dbReference type="PROSITE" id="PS00022">
    <property type="entry name" value="EGF_1"/>
    <property type="match status" value="2"/>
</dbReference>
<dbReference type="GO" id="GO:0016020">
    <property type="term" value="C:membrane"/>
    <property type="evidence" value="ECO:0007669"/>
    <property type="project" value="UniProtKB-SubCell"/>
</dbReference>
<dbReference type="PROSITE" id="PS01186">
    <property type="entry name" value="EGF_2"/>
    <property type="match status" value="4"/>
</dbReference>
<evidence type="ECO:0000256" key="3">
    <source>
        <dbReference type="ARBA" id="ARBA00004613"/>
    </source>
</evidence>
<keyword evidence="9" id="KW-0165">Cleavage on pair of basic residues</keyword>
<keyword evidence="21" id="KW-0379">Hydroxylation</keyword>
<keyword evidence="6" id="KW-0301">Gamma-carboxyglutamic acid</keyword>
<dbReference type="Pfam" id="PF00054">
    <property type="entry name" value="Laminin_G_1"/>
    <property type="match status" value="2"/>
</dbReference>
<feature type="domain" description="Gla" evidence="28">
    <location>
        <begin position="806"/>
        <end position="852"/>
    </location>
</feature>
<dbReference type="Pfam" id="PF12661">
    <property type="entry name" value="hEGF"/>
    <property type="match status" value="1"/>
</dbReference>
<feature type="domain" description="EGF-like" evidence="27">
    <location>
        <begin position="243"/>
        <end position="283"/>
    </location>
</feature>
<dbReference type="EMBL" id="CAJRST010000001">
    <property type="protein sequence ID" value="CAG5857656.1"/>
    <property type="molecule type" value="Genomic_DNA"/>
</dbReference>
<keyword evidence="12" id="KW-0677">Repeat</keyword>
<dbReference type="CDD" id="cd00110">
    <property type="entry name" value="LamG"/>
    <property type="match status" value="3"/>
</dbReference>
<feature type="disulfide bond" evidence="23">
    <location>
        <begin position="883"/>
        <end position="900"/>
    </location>
</feature>
<dbReference type="Gene3D" id="2.10.25.10">
    <property type="entry name" value="Laminin"/>
    <property type="match status" value="8"/>
</dbReference>
<dbReference type="Pfam" id="PF00594">
    <property type="entry name" value="Gla"/>
    <property type="match status" value="2"/>
</dbReference>
<keyword evidence="14" id="KW-0914">Notch signaling pathway</keyword>
<evidence type="ECO:0000256" key="12">
    <source>
        <dbReference type="ARBA" id="ARBA00022737"/>
    </source>
</evidence>
<dbReference type="PANTHER" id="PTHR24040">
    <property type="entry name" value="LAMININ G-LIKE DOMAIN-CONTAINING PROTEIN"/>
    <property type="match status" value="1"/>
</dbReference>
<feature type="disulfide bond" evidence="23">
    <location>
        <begin position="146"/>
        <end position="155"/>
    </location>
</feature>
<sequence>MWRQKRALGKPLACLVFLVTFVDAYRFLSQSKATQFLSRHRRANSLFEESKKGNLERECIEELCNKEEAREIFENQPETEYFYPKYVACLGSYRVGINNQYSDPDAIPTDLRTCVKEISNQCTPFPCYKEGSDRCVDGQASFTCVCKPGWKGLRCEDDIDECSDPEHQAGCDQICLNIPGNFHCKCEEGYLPRGKTDCVDINECILYPSICEEPAKCVNTPGMYECQCPVGFKYNFSSKTCNDVDECELNVCHETCINTLGSYTCHCDGREGLRLAADDRYCERIPVCVDLYDYKHPEMLYLGEQFAGLPVIYLRFRLPENTKFAAEFDFRTFDPEGVVLYAESSQDSWFMLGLRAGRIEVQFKNQHTFKVTSGGKAINDGQWHVISVDELESSISVKISKEAVMSINSPDSLFTSVNGKLETKVYIAGLPNRTDNVIKPINPRLDGCIRGWNLMNQGASGVKEVIQEKQSKHCFVYVERGSFFSGTGLAHFGIDYSSSGGWNVDVKLNIRPSSSTGVLFALVHNSTVPLSVAVVTKGEDANLQVFLDGVSVATLDSLMLCYPERLTVQLNVTATEIQILANSSTVSYMKSDALQEALERLNTTMQNPVSTYIGGIPDDIPLPATPVSAFYHGCMDISVNGQQLDFDEALSKHNSIKVWSGSGSSEVAQSLSSSVGCPGARAEVDVVEIKVHTKRNGDELSRGDEKRTPQRLTVGAAYLRNLQWLAPTLARTPGDRDGAEGGGRPLTRSSRKVSPAQRHRSGQTMRLTPSKSLPSTALLILLAVRWSDSIVMSPQEANQFLSRHRRANQVFEETKQGHLERECVEEKCSKEEAREVFENDPETEYFYPKYLACVEKFGNSEKKKQDLITCVHNIPDQCSPSPCNARGTVRCEDKKGDFLCHCFTGWTGARCEKDVDECTKRNGGCDHECNNTMGSYRCSCDQGYLLAGRHMCIDINECEDAGVCGTARCENKEGGYDCLCDIGYVYDNESKSCVDVDECEAGVCAEECLNTPGSFHCFCDGRRGMKLGQDLRSCKPITPCMSPSLKRNPRSLYLGRMFSGVPVVRLRFRRRVHTGFSAEFDFRSYDREGVIFFAGGHLNSSWIVLAMHHGKLELQLKYGAVSRVTSSGPTVNDGQWRKISVEEQGRSLVIKIDREAVMKIAVNGDLFTLNKGMHELNLTVGGVPFKEDGLVNKVNPRLDGCMKDWRWLTGEDTSIQETIRSNDNMQCFSSDAPGAYYPGTGFALFNISYESQNLSVQLTLRPVSSIGVLFALVHQDRVPLSIALADYNPLTDEWQDFILVSVGGVVIASSPAPLCDGESHDITVTVWGNQTVLLVDGQSGRSEDAEIPSDLFSHSSTFIGGLPDVPLVSTLVSAPYSGCMEVSVNGQTLDLDKAIHKHNDIRSHSCPLLDSHQ</sequence>
<dbReference type="SMART" id="SM00179">
    <property type="entry name" value="EGF_CA"/>
    <property type="match status" value="8"/>
</dbReference>
<dbReference type="PRINTS" id="PR00001">
    <property type="entry name" value="GLABLOOD"/>
</dbReference>
<dbReference type="SMART" id="SM00181">
    <property type="entry name" value="EGF"/>
    <property type="match status" value="8"/>
</dbReference>
<dbReference type="InterPro" id="IPR013032">
    <property type="entry name" value="EGF-like_CS"/>
</dbReference>
<keyword evidence="22" id="KW-0280">Fibrinolysis</keyword>
<dbReference type="Gene3D" id="2.60.120.200">
    <property type="match status" value="4"/>
</dbReference>
<accession>A0A8S4AFA0</accession>
<gene>
    <name evidence="29" type="ORF">MMEN_LOCUS711</name>
</gene>
<keyword evidence="19 23" id="KW-1015">Disulfide bond</keyword>
<dbReference type="GO" id="GO:0005496">
    <property type="term" value="F:steroid binding"/>
    <property type="evidence" value="ECO:0007669"/>
    <property type="project" value="UniProtKB-KW"/>
</dbReference>
<dbReference type="FunFam" id="2.60.120.200:FF:000077">
    <property type="entry name" value="vitamin K-dependent protein S"/>
    <property type="match status" value="2"/>
</dbReference>
<keyword evidence="15" id="KW-1133">Transmembrane helix</keyword>
<evidence type="ECO:0000259" key="27">
    <source>
        <dbReference type="PROSITE" id="PS50026"/>
    </source>
</evidence>
<evidence type="ECO:0000256" key="7">
    <source>
        <dbReference type="ARBA" id="ARBA00022525"/>
    </source>
</evidence>
<proteinExistence type="predicted"/>
<dbReference type="InterPro" id="IPR001791">
    <property type="entry name" value="Laminin_G"/>
</dbReference>